<dbReference type="PROSITE" id="PS51257">
    <property type="entry name" value="PROKAR_LIPOPROTEIN"/>
    <property type="match status" value="1"/>
</dbReference>
<dbReference type="RefSeq" id="WP_338230204.1">
    <property type="nucleotide sequence ID" value="NZ_BTPE01000017.1"/>
</dbReference>
<keyword evidence="1" id="KW-0732">Signal</keyword>
<evidence type="ECO:0000256" key="1">
    <source>
        <dbReference type="SAM" id="SignalP"/>
    </source>
</evidence>
<dbReference type="EMBL" id="BTPE01000017">
    <property type="protein sequence ID" value="GMQ35381.1"/>
    <property type="molecule type" value="Genomic_DNA"/>
</dbReference>
<reference evidence="2 3" key="1">
    <citation type="submission" date="2023-08" db="EMBL/GenBank/DDBJ databases">
        <title>Draft genome sequence of Algoriphagus taiwanensis.</title>
        <authorList>
            <person name="Takatani N."/>
            <person name="Hosokawa M."/>
            <person name="Sawabe T."/>
        </authorList>
    </citation>
    <scope>NUCLEOTIDE SEQUENCE [LARGE SCALE GENOMIC DNA]</scope>
    <source>
        <strain evidence="2 3">JCM 19755</strain>
    </source>
</reference>
<comment type="caution">
    <text evidence="2">The sequence shown here is derived from an EMBL/GenBank/DDBJ whole genome shotgun (WGS) entry which is preliminary data.</text>
</comment>
<gene>
    <name evidence="2" type="ORF">Ataiwa_36540</name>
</gene>
<accession>A0ABQ6Q5C7</accession>
<dbReference type="Proteomes" id="UP001307705">
    <property type="component" value="Unassembled WGS sequence"/>
</dbReference>
<feature type="chain" id="PRO_5047481073" description="Lipoprotein" evidence="1">
    <location>
        <begin position="19"/>
        <end position="118"/>
    </location>
</feature>
<proteinExistence type="predicted"/>
<evidence type="ECO:0000313" key="3">
    <source>
        <dbReference type="Proteomes" id="UP001307705"/>
    </source>
</evidence>
<organism evidence="2 3">
    <name type="scientific">Algoriphagus taiwanensis</name>
    <dbReference type="NCBI Taxonomy" id="1445656"/>
    <lineage>
        <taxon>Bacteria</taxon>
        <taxon>Pseudomonadati</taxon>
        <taxon>Bacteroidota</taxon>
        <taxon>Cytophagia</taxon>
        <taxon>Cytophagales</taxon>
        <taxon>Cyclobacteriaceae</taxon>
        <taxon>Algoriphagus</taxon>
    </lineage>
</organism>
<sequence>MKSKVSLFLFTSLLIALATSCKKDPIHVELMKLQNQVALFTVENNSGKDIYTVTFEVTLFSKDKTVLKVDTVDFSNISDAEGNLRPFVEAGKDTFFPYGITEETASTTARAIEFSFEK</sequence>
<feature type="signal peptide" evidence="1">
    <location>
        <begin position="1"/>
        <end position="18"/>
    </location>
</feature>
<evidence type="ECO:0008006" key="4">
    <source>
        <dbReference type="Google" id="ProtNLM"/>
    </source>
</evidence>
<name>A0ABQ6Q5C7_9BACT</name>
<keyword evidence="3" id="KW-1185">Reference proteome</keyword>
<protein>
    <recommendedName>
        <fullName evidence="4">Lipoprotein</fullName>
    </recommendedName>
</protein>
<evidence type="ECO:0000313" key="2">
    <source>
        <dbReference type="EMBL" id="GMQ35381.1"/>
    </source>
</evidence>